<sequence>MANTVALPTGLGRPSALPNGVYRQRGSARSMLMPVAELLAHITARITLEPGDTVLTGAPAGAVPLRAGDRVGVAVDGIGTVRNPMSP</sequence>
<feature type="domain" description="Fumarylacetoacetase-like C-terminal" evidence="2">
    <location>
        <begin position="19"/>
        <end position="84"/>
    </location>
</feature>
<proteinExistence type="predicted"/>
<reference evidence="3 4" key="1">
    <citation type="journal article" date="2012" name="J. Bacteriol.">
        <title>Draft genome of Streptomyces tsukubaensis NRRL 18488, the producer of the clinically important immunosuppressant tacrolimus (FK506).</title>
        <authorList>
            <person name="Barreiro C."/>
            <person name="Prieto C."/>
            <person name="Sola-Landa A."/>
            <person name="Solera E."/>
            <person name="Martinez-Castro M."/>
            <person name="Perez-Redondo R."/>
            <person name="Garcia-Estrada C."/>
            <person name="Aparicio J.F."/>
            <person name="Fernandez-Martinez L.T."/>
            <person name="Santos-Aberturas J."/>
            <person name="Salehi-Najafabadi Z."/>
            <person name="Rodriguez-Garcia A."/>
            <person name="Tauch A."/>
            <person name="Martin J.F."/>
        </authorList>
    </citation>
    <scope>NUCLEOTIDE SEQUENCE [LARGE SCALE GENOMIC DNA]</scope>
    <source>
        <strain evidence="4">DSM 42081 / NBRC 108919 / NRRL 18488 / 9993</strain>
    </source>
</reference>
<dbReference type="PANTHER" id="PTHR11820">
    <property type="entry name" value="ACYLPYRUVASE"/>
    <property type="match status" value="1"/>
</dbReference>
<evidence type="ECO:0000313" key="3">
    <source>
        <dbReference type="EMBL" id="QKM68920.1"/>
    </source>
</evidence>
<dbReference type="GO" id="GO:0046872">
    <property type="term" value="F:metal ion binding"/>
    <property type="evidence" value="ECO:0007669"/>
    <property type="project" value="UniProtKB-KW"/>
</dbReference>
<dbReference type="AlphaFoldDB" id="A0A7G3UIG4"/>
<name>A0A7G3UIG4_STRT9</name>
<keyword evidence="1" id="KW-0479">Metal-binding</keyword>
<protein>
    <recommendedName>
        <fullName evidence="2">Fumarylacetoacetase-like C-terminal domain-containing protein</fullName>
    </recommendedName>
</protein>
<evidence type="ECO:0000313" key="4">
    <source>
        <dbReference type="Proteomes" id="UP000005940"/>
    </source>
</evidence>
<organism evidence="3 4">
    <name type="scientific">Streptomyces tsukubensis (strain DSM 42081 / NBRC 108919 / NRRL 18488 / 9993)</name>
    <dbReference type="NCBI Taxonomy" id="1114943"/>
    <lineage>
        <taxon>Bacteria</taxon>
        <taxon>Bacillati</taxon>
        <taxon>Actinomycetota</taxon>
        <taxon>Actinomycetes</taxon>
        <taxon>Kitasatosporales</taxon>
        <taxon>Streptomycetaceae</taxon>
        <taxon>Streptomyces</taxon>
    </lineage>
</organism>
<evidence type="ECO:0000256" key="1">
    <source>
        <dbReference type="ARBA" id="ARBA00022723"/>
    </source>
</evidence>
<accession>A0A7G3UIG4</accession>
<dbReference type="EMBL" id="CP029159">
    <property type="protein sequence ID" value="QKM68920.1"/>
    <property type="molecule type" value="Genomic_DNA"/>
</dbReference>
<dbReference type="Proteomes" id="UP000005940">
    <property type="component" value="Chromosome"/>
</dbReference>
<dbReference type="PANTHER" id="PTHR11820:SF7">
    <property type="entry name" value="ACYLPYRUVASE FAHD1, MITOCHONDRIAL"/>
    <property type="match status" value="1"/>
</dbReference>
<dbReference type="SUPFAM" id="SSF56529">
    <property type="entry name" value="FAH"/>
    <property type="match status" value="1"/>
</dbReference>
<evidence type="ECO:0000259" key="2">
    <source>
        <dbReference type="Pfam" id="PF01557"/>
    </source>
</evidence>
<dbReference type="Pfam" id="PF01557">
    <property type="entry name" value="FAA_hydrolase"/>
    <property type="match status" value="1"/>
</dbReference>
<gene>
    <name evidence="3" type="ORF">STSU_018840</name>
</gene>
<dbReference type="RefSeq" id="WP_078902267.1">
    <property type="nucleotide sequence ID" value="NZ_CP029159.1"/>
</dbReference>
<dbReference type="GO" id="GO:0018773">
    <property type="term" value="F:acetylpyruvate hydrolase activity"/>
    <property type="evidence" value="ECO:0007669"/>
    <property type="project" value="TreeGrafter"/>
</dbReference>
<dbReference type="InterPro" id="IPR036663">
    <property type="entry name" value="Fumarylacetoacetase_C_sf"/>
</dbReference>
<dbReference type="Gene3D" id="3.90.850.10">
    <property type="entry name" value="Fumarylacetoacetase-like, C-terminal domain"/>
    <property type="match status" value="1"/>
</dbReference>
<keyword evidence="4" id="KW-1185">Reference proteome</keyword>
<dbReference type="InterPro" id="IPR011234">
    <property type="entry name" value="Fumarylacetoacetase-like_C"/>
</dbReference>